<gene>
    <name evidence="3" type="ORF">EV193_10643</name>
</gene>
<evidence type="ECO:0000313" key="4">
    <source>
        <dbReference type="Proteomes" id="UP000294257"/>
    </source>
</evidence>
<keyword evidence="4" id="KW-1185">Reference proteome</keyword>
<comment type="caution">
    <text evidence="3">The sequence shown here is derived from an EMBL/GenBank/DDBJ whole genome shotgun (WGS) entry which is preliminary data.</text>
</comment>
<sequence length="260" mass="26322">MLTFPLFREHRGTLGRSRGGEVGEQIGIMSEEKTRDNDSNDNGVRPVQVIAAALAAVTAAILGSTLGVAGTVMGAGIASVVTTVGGELYVRSLKRTKDAAAALSVTRTERTRIVPPVTPSAATVAPEPERAGRPRKFRWPLIIGTSAIAFVIGMLALTGIEYATGGAITGTDGKTTIGQIGGGSKGGEQRRQPDGGPIEEPSSTSPTPSGERPSGGSSATTTRPAEPPPTTTPPTTSTPPTTTPTPTGGNSTAPTGQSTP</sequence>
<keyword evidence="2" id="KW-1133">Transmembrane helix</keyword>
<feature type="compositionally biased region" description="Low complexity" evidence="1">
    <location>
        <begin position="195"/>
        <end position="224"/>
    </location>
</feature>
<evidence type="ECO:0000256" key="1">
    <source>
        <dbReference type="SAM" id="MobiDB-lite"/>
    </source>
</evidence>
<evidence type="ECO:0000256" key="2">
    <source>
        <dbReference type="SAM" id="Phobius"/>
    </source>
</evidence>
<feature type="region of interest" description="Disordered" evidence="1">
    <location>
        <begin position="167"/>
        <end position="260"/>
    </location>
</feature>
<keyword evidence="2" id="KW-0812">Transmembrane</keyword>
<organism evidence="3 4">
    <name type="scientific">Herbihabitans rhizosphaerae</name>
    <dbReference type="NCBI Taxonomy" id="1872711"/>
    <lineage>
        <taxon>Bacteria</taxon>
        <taxon>Bacillati</taxon>
        <taxon>Actinomycetota</taxon>
        <taxon>Actinomycetes</taxon>
        <taxon>Pseudonocardiales</taxon>
        <taxon>Pseudonocardiaceae</taxon>
        <taxon>Herbihabitans</taxon>
    </lineage>
</organism>
<feature type="transmembrane region" description="Helical" evidence="2">
    <location>
        <begin position="68"/>
        <end position="90"/>
    </location>
</feature>
<feature type="transmembrane region" description="Helical" evidence="2">
    <location>
        <begin position="43"/>
        <end position="62"/>
    </location>
</feature>
<feature type="compositionally biased region" description="Low complexity" evidence="1">
    <location>
        <begin position="167"/>
        <end position="178"/>
    </location>
</feature>
<dbReference type="EMBL" id="SGWQ01000006">
    <property type="protein sequence ID" value="RZS36809.1"/>
    <property type="molecule type" value="Genomic_DNA"/>
</dbReference>
<dbReference type="Proteomes" id="UP000294257">
    <property type="component" value="Unassembled WGS sequence"/>
</dbReference>
<accession>A0A4Q7KJT0</accession>
<name>A0A4Q7KJT0_9PSEU</name>
<evidence type="ECO:0000313" key="3">
    <source>
        <dbReference type="EMBL" id="RZS36809.1"/>
    </source>
</evidence>
<feature type="transmembrane region" description="Helical" evidence="2">
    <location>
        <begin position="139"/>
        <end position="160"/>
    </location>
</feature>
<reference evidence="3 4" key="1">
    <citation type="submission" date="2019-02" db="EMBL/GenBank/DDBJ databases">
        <title>Genomic Encyclopedia of Type Strains, Phase IV (KMG-IV): sequencing the most valuable type-strain genomes for metagenomic binning, comparative biology and taxonomic classification.</title>
        <authorList>
            <person name="Goeker M."/>
        </authorList>
    </citation>
    <scope>NUCLEOTIDE SEQUENCE [LARGE SCALE GENOMIC DNA]</scope>
    <source>
        <strain evidence="3 4">DSM 101727</strain>
    </source>
</reference>
<proteinExistence type="predicted"/>
<keyword evidence="2" id="KW-0472">Membrane</keyword>
<dbReference type="AlphaFoldDB" id="A0A4Q7KJT0"/>
<feature type="compositionally biased region" description="Low complexity" evidence="1">
    <location>
        <begin position="233"/>
        <end position="260"/>
    </location>
</feature>
<protein>
    <submittedName>
        <fullName evidence="3">Uncharacterized protein</fullName>
    </submittedName>
</protein>